<dbReference type="AlphaFoldDB" id="A0A2Z6QBQ9"/>
<protein>
    <recommendedName>
        <fullName evidence="4">EGF-like domain-containing protein</fullName>
    </recommendedName>
</protein>
<evidence type="ECO:0000313" key="2">
    <source>
        <dbReference type="EMBL" id="GBB83129.1"/>
    </source>
</evidence>
<dbReference type="Proteomes" id="UP000247702">
    <property type="component" value="Unassembled WGS sequence"/>
</dbReference>
<comment type="caution">
    <text evidence="2">The sequence shown here is derived from an EMBL/GenBank/DDBJ whole genome shotgun (WGS) entry which is preliminary data.</text>
</comment>
<evidence type="ECO:0000256" key="1">
    <source>
        <dbReference type="SAM" id="SignalP"/>
    </source>
</evidence>
<name>A0A2Z6QBQ9_9GLOM</name>
<feature type="chain" id="PRO_5016270124" description="EGF-like domain-containing protein" evidence="1">
    <location>
        <begin position="22"/>
        <end position="117"/>
    </location>
</feature>
<evidence type="ECO:0008006" key="4">
    <source>
        <dbReference type="Google" id="ProtNLM"/>
    </source>
</evidence>
<dbReference type="EMBL" id="BEXD01000001">
    <property type="protein sequence ID" value="GBB83129.1"/>
    <property type="molecule type" value="Genomic_DNA"/>
</dbReference>
<keyword evidence="3" id="KW-1185">Reference proteome</keyword>
<organism evidence="2 3">
    <name type="scientific">Rhizophagus clarus</name>
    <dbReference type="NCBI Taxonomy" id="94130"/>
    <lineage>
        <taxon>Eukaryota</taxon>
        <taxon>Fungi</taxon>
        <taxon>Fungi incertae sedis</taxon>
        <taxon>Mucoromycota</taxon>
        <taxon>Glomeromycotina</taxon>
        <taxon>Glomeromycetes</taxon>
        <taxon>Glomerales</taxon>
        <taxon>Glomeraceae</taxon>
        <taxon>Rhizophagus</taxon>
    </lineage>
</organism>
<reference evidence="2 3" key="1">
    <citation type="submission" date="2017-11" db="EMBL/GenBank/DDBJ databases">
        <title>The genome of Rhizophagus clarus HR1 reveals common genetic basis of auxotrophy among arbuscular mycorrhizal fungi.</title>
        <authorList>
            <person name="Kobayashi Y."/>
        </authorList>
    </citation>
    <scope>NUCLEOTIDE SEQUENCE [LARGE SCALE GENOMIC DNA]</scope>
    <source>
        <strain evidence="2 3">HR1</strain>
    </source>
</reference>
<sequence>MFTNIMKSTFFLVLLFSFVAASPLSLNKRDEVPYCSAATSCKVIECGGSSCNSGICNSNGFCDGTKCDALPSVPFGCVFGCGGGPCGFTCQNCIKDGFGGFKCLGECAQIILQKLQT</sequence>
<evidence type="ECO:0000313" key="3">
    <source>
        <dbReference type="Proteomes" id="UP000247702"/>
    </source>
</evidence>
<gene>
    <name evidence="2" type="ORF">RclHR1_00010011</name>
</gene>
<keyword evidence="1" id="KW-0732">Signal</keyword>
<feature type="signal peptide" evidence="1">
    <location>
        <begin position="1"/>
        <end position="21"/>
    </location>
</feature>
<accession>A0A2Z6QBQ9</accession>
<proteinExistence type="predicted"/>